<evidence type="ECO:0000256" key="2">
    <source>
        <dbReference type="ARBA" id="ARBA00023004"/>
    </source>
</evidence>
<protein>
    <submittedName>
        <fullName evidence="5">NADH dehydrogenase (Ubiquinone) iron-sulfur protein</fullName>
    </submittedName>
</protein>
<dbReference type="GO" id="GO:0016491">
    <property type="term" value="F:oxidoreductase activity"/>
    <property type="evidence" value="ECO:0007669"/>
    <property type="project" value="InterPro"/>
</dbReference>
<evidence type="ECO:0000259" key="4">
    <source>
        <dbReference type="Pfam" id="PF22151"/>
    </source>
</evidence>
<accession>A0A392MGU6</accession>
<organism evidence="5 6">
    <name type="scientific">Trifolium medium</name>
    <dbReference type="NCBI Taxonomy" id="97028"/>
    <lineage>
        <taxon>Eukaryota</taxon>
        <taxon>Viridiplantae</taxon>
        <taxon>Streptophyta</taxon>
        <taxon>Embryophyta</taxon>
        <taxon>Tracheophyta</taxon>
        <taxon>Spermatophyta</taxon>
        <taxon>Magnoliopsida</taxon>
        <taxon>eudicotyledons</taxon>
        <taxon>Gunneridae</taxon>
        <taxon>Pentapetalae</taxon>
        <taxon>rosids</taxon>
        <taxon>fabids</taxon>
        <taxon>Fabales</taxon>
        <taxon>Fabaceae</taxon>
        <taxon>Papilionoideae</taxon>
        <taxon>50 kb inversion clade</taxon>
        <taxon>NPAAA clade</taxon>
        <taxon>Hologalegina</taxon>
        <taxon>IRL clade</taxon>
        <taxon>Trifolieae</taxon>
        <taxon>Trifolium</taxon>
    </lineage>
</organism>
<keyword evidence="1" id="KW-0479">Metal-binding</keyword>
<evidence type="ECO:0000256" key="1">
    <source>
        <dbReference type="ARBA" id="ARBA00022723"/>
    </source>
</evidence>
<dbReference type="GO" id="GO:0046872">
    <property type="term" value="F:metal ion binding"/>
    <property type="evidence" value="ECO:0007669"/>
    <property type="project" value="UniProtKB-KW"/>
</dbReference>
<dbReference type="AlphaFoldDB" id="A0A392MGU6"/>
<evidence type="ECO:0000313" key="5">
    <source>
        <dbReference type="EMBL" id="MCH86413.1"/>
    </source>
</evidence>
<keyword evidence="3" id="KW-0411">Iron-sulfur</keyword>
<dbReference type="Pfam" id="PF22151">
    <property type="entry name" value="Fer4_NDSU1"/>
    <property type="match status" value="1"/>
</dbReference>
<dbReference type="EMBL" id="LXQA010010279">
    <property type="protein sequence ID" value="MCH86413.1"/>
    <property type="molecule type" value="Genomic_DNA"/>
</dbReference>
<evidence type="ECO:0000256" key="3">
    <source>
        <dbReference type="ARBA" id="ARBA00023014"/>
    </source>
</evidence>
<name>A0A392MGU6_9FABA</name>
<gene>
    <name evidence="5" type="ORF">A2U01_0007270</name>
</gene>
<reference evidence="5 6" key="1">
    <citation type="journal article" date="2018" name="Front. Plant Sci.">
        <title>Red Clover (Trifolium pratense) and Zigzag Clover (T. medium) - A Picture of Genomic Similarities and Differences.</title>
        <authorList>
            <person name="Dluhosova J."/>
            <person name="Istvanek J."/>
            <person name="Nedelnik J."/>
            <person name="Repkova J."/>
        </authorList>
    </citation>
    <scope>NUCLEOTIDE SEQUENCE [LARGE SCALE GENOMIC DNA]</scope>
    <source>
        <strain evidence="6">cv. 10/8</strain>
        <tissue evidence="5">Leaf</tissue>
    </source>
</reference>
<keyword evidence="6" id="KW-1185">Reference proteome</keyword>
<keyword evidence="5" id="KW-0830">Ubiquinone</keyword>
<keyword evidence="2" id="KW-0408">Iron</keyword>
<dbReference type="GO" id="GO:0051536">
    <property type="term" value="F:iron-sulfur cluster binding"/>
    <property type="evidence" value="ECO:0007669"/>
    <property type="project" value="UniProtKB-KW"/>
</dbReference>
<proteinExistence type="predicted"/>
<evidence type="ECO:0000313" key="6">
    <source>
        <dbReference type="Proteomes" id="UP000265520"/>
    </source>
</evidence>
<feature type="non-terminal residue" evidence="5">
    <location>
        <position position="80"/>
    </location>
</feature>
<comment type="caution">
    <text evidence="5">The sequence shown here is derived from an EMBL/GenBank/DDBJ whole genome shotgun (WGS) entry which is preliminary data.</text>
</comment>
<dbReference type="Proteomes" id="UP000265520">
    <property type="component" value="Unassembled WGS sequence"/>
</dbReference>
<feature type="domain" description="4Fe-4S Mo/W bis-MGD-type" evidence="4">
    <location>
        <begin position="47"/>
        <end position="80"/>
    </location>
</feature>
<sequence>MLSECLNGYGVLSLSSDRCVRFVQEVAGVQDLGMLARGSGEEIGTYNTETIDDFTEAVGANIRIDSRGLEVMRIVPRLNE</sequence>
<dbReference type="InterPro" id="IPR006963">
    <property type="entry name" value="Mopterin_OxRdtase_4Fe-4S_dom"/>
</dbReference>